<reference evidence="2" key="1">
    <citation type="journal article" date="2012" name="Appl. Environ. Microbiol.">
        <title>Identification of the haloarchaeal phasin (PhaP) that functions in polyhydroxyalkanoate accumulation and granule formation in Haloferax mediterranei.</title>
        <authorList>
            <person name="Cai S."/>
            <person name="Cai L."/>
            <person name="Liu H."/>
            <person name="Liu X."/>
            <person name="Han J."/>
            <person name="Zhou J."/>
            <person name="Xiang H."/>
        </authorList>
    </citation>
    <scope>NUCLEOTIDE SEQUENCE</scope>
    <source>
        <strain evidence="2">CGMCC 1.2087</strain>
    </source>
</reference>
<evidence type="ECO:0000313" key="3">
    <source>
        <dbReference type="EMBL" id="AHZ23993.1"/>
    </source>
</evidence>
<reference evidence="5 9" key="6">
    <citation type="submission" date="2019-04" db="EMBL/GenBank/DDBJ databases">
        <title>Methylomes of two halophilic Archaea, Haloarcula marismortui and Haloferax mediterranei.</title>
        <authorList>
            <person name="DasSarma S."/>
            <person name="DasSarma P."/>
            <person name="DasSarma S."/>
            <person name="Fomenkov A."/>
            <person name="Vincze T."/>
            <person name="Anton B.P."/>
            <person name="Roberts R.J."/>
        </authorList>
    </citation>
    <scope>NUCLEOTIDE SEQUENCE [LARGE SCALE GENOMIC DNA]</scope>
    <source>
        <strain evidence="5">ATCC 33500</strain>
        <strain evidence="9">ATCC 33500 / DSM 1411 / JCM 8866 / NBRC 14739 / NCIMB 2177 / R-4</strain>
        <plasmid evidence="5 9">pHME132</plasmid>
    </source>
</reference>
<accession>I3R945</accession>
<sequence>MTGERPLSDVTELDGYGHGITGVTPNGRRHMPRIVLRAVRKEFGVLKGIVFLALSLVRSVLVKRRNPEGMRLAADYSSEFANDFPMIVGMYETHSNWTDADEAYGFLRTIVQTSAQYQMYDLYPVEELQEFTDPFEAFKRYNYGIFADDDNYPMEEFVDEPNHCQIMVGSCANVQIAHAFGYPELAKLGCDHDLAGYPLIEDDVDAVFRRSQTIAKGADSCDFQFYRKGTEPDATFENR</sequence>
<dbReference type="InterPro" id="IPR026002">
    <property type="entry name" value="ATC_hydrolase-like"/>
</dbReference>
<geneLocation type="plasmid" evidence="5 9">
    <name>pHME132</name>
</geneLocation>
<dbReference type="HOGENOM" id="CLU_1159026_0_0_2"/>
<evidence type="ECO:0000256" key="1">
    <source>
        <dbReference type="SAM" id="Phobius"/>
    </source>
</evidence>
<reference evidence="2 6" key="2">
    <citation type="journal article" date="2012" name="J. Bacteriol.">
        <title>Complete genome sequence of the metabolically versatile halophilic archaeon Haloferax mediterranei, a poly(3-hydroxybutyrate-co-3-hydroxyvalerate) producer.</title>
        <authorList>
            <person name="Han J."/>
            <person name="Zhang F."/>
            <person name="Hou J."/>
            <person name="Liu X."/>
            <person name="Li M."/>
            <person name="Liu H."/>
            <person name="Cai L."/>
            <person name="Zhang B."/>
            <person name="Chen Y."/>
            <person name="Zhou J."/>
            <person name="Hu S."/>
            <person name="Xiang H."/>
        </authorList>
    </citation>
    <scope>NUCLEOTIDE SEQUENCE [LARGE SCALE GENOMIC DNA]</scope>
    <source>
        <strain evidence="6">ATCC 33500 / DSM 1411 / JCM 8866 / NBRC 14739 / NCIMB 2177 / R-4</strain>
        <strain evidence="2">CGMCC 1.2087</strain>
        <plasmid evidence="6">pHM100</plasmid>
    </source>
</reference>
<dbReference type="PATRIC" id="fig|523841.21.peg.3363"/>
<evidence type="ECO:0000313" key="8">
    <source>
        <dbReference type="Proteomes" id="UP000027075"/>
    </source>
</evidence>
<name>I3R945_HALMT</name>
<dbReference type="RefSeq" id="WP_004060501.1">
    <property type="nucleotide sequence ID" value="NC_017942.1"/>
</dbReference>
<evidence type="ECO:0000313" key="9">
    <source>
        <dbReference type="Proteomes" id="UP000299011"/>
    </source>
</evidence>
<keyword evidence="7" id="KW-1185">Reference proteome</keyword>
<dbReference type="KEGG" id="hme:HFX_4061"/>
<reference evidence="3 8" key="4">
    <citation type="submission" date="2014-04" db="EMBL/GenBank/DDBJ databases">
        <title>Transcriptional profiles of Haloferax mediterranei on the basis of nitrogen availability.</title>
        <authorList>
            <person name="Bautista V."/>
        </authorList>
    </citation>
    <scope>NUCLEOTIDE SEQUENCE [LARGE SCALE GENOMIC DNA]</scope>
    <source>
        <strain evidence="3">ATCC 33500</strain>
        <strain evidence="8">ATCC 33500 / DSM 1411 / JCM 8866 / NBRC 14739 / NCIMB 2177 / R-4</strain>
        <plasmid evidence="3">HMPLAS3</plasmid>
        <plasmid evidence="8">Plasmid HMPLAS3</plasmid>
    </source>
</reference>
<keyword evidence="2" id="KW-0614">Plasmid</keyword>
<geneLocation type="plasmid" evidence="3 8">
    <name>HMPLAS3</name>
</geneLocation>
<dbReference type="Proteomes" id="UP000006469">
    <property type="component" value="Plasmid pHM100"/>
</dbReference>
<dbReference type="AlphaFoldDB" id="I3R945"/>
<dbReference type="OrthoDB" id="385151at2157"/>
<dbReference type="EMBL" id="CP007552">
    <property type="protein sequence ID" value="AHZ23993.1"/>
    <property type="molecule type" value="Genomic_DNA"/>
</dbReference>
<dbReference type="EMBL" id="CP001869">
    <property type="protein sequence ID" value="AFK20755.1"/>
    <property type="molecule type" value="Genomic_DNA"/>
</dbReference>
<evidence type="ECO:0000313" key="4">
    <source>
        <dbReference type="EMBL" id="ELZ97574.1"/>
    </source>
</evidence>
<dbReference type="Pfam" id="PF14196">
    <property type="entry name" value="ATC_hydrolase"/>
    <property type="match status" value="1"/>
</dbReference>
<dbReference type="Proteomes" id="UP000011603">
    <property type="component" value="Unassembled WGS sequence"/>
</dbReference>
<gene>
    <name evidence="2" type="ordered locus">HFX_4061</name>
    <name evidence="3" type="ORF">BM92_19495</name>
    <name evidence="4" type="ORF">C439_16698</name>
    <name evidence="5" type="ORF">E6P09_19160</name>
</gene>
<evidence type="ECO:0000313" key="7">
    <source>
        <dbReference type="Proteomes" id="UP000011603"/>
    </source>
</evidence>
<keyword evidence="1" id="KW-1133">Transmembrane helix</keyword>
<evidence type="ECO:0000313" key="5">
    <source>
        <dbReference type="EMBL" id="QCQ77432.1"/>
    </source>
</evidence>
<dbReference type="EMBL" id="AOLO01000014">
    <property type="protein sequence ID" value="ELZ97574.1"/>
    <property type="molecule type" value="Genomic_DNA"/>
</dbReference>
<evidence type="ECO:0000313" key="6">
    <source>
        <dbReference type="Proteomes" id="UP000006469"/>
    </source>
</evidence>
<evidence type="ECO:0008006" key="10">
    <source>
        <dbReference type="Google" id="ProtNLM"/>
    </source>
</evidence>
<geneLocation type="plasmid" evidence="2 6">
    <name>pHM100</name>
</geneLocation>
<reference evidence="4 7" key="3">
    <citation type="journal article" date="2014" name="PLoS Genet.">
        <title>Phylogenetically driven sequencing of extremely halophilic archaea reveals strategies for static and dynamic osmo-response.</title>
        <authorList>
            <person name="Becker E.A."/>
            <person name="Seitzer P.M."/>
            <person name="Tritt A."/>
            <person name="Larsen D."/>
            <person name="Krusor M."/>
            <person name="Yao A.I."/>
            <person name="Wu D."/>
            <person name="Madern D."/>
            <person name="Eisen J.A."/>
            <person name="Darling A.E."/>
            <person name="Facciotti M.T."/>
        </authorList>
    </citation>
    <scope>NUCLEOTIDE SEQUENCE [LARGE SCALE GENOMIC DNA]</scope>
    <source>
        <strain evidence="4">ATCC 33500</strain>
        <strain evidence="7">ATCC 33500 / DSM 1411 / JCM 8866 / NBRC 14739 / NCIMB 2177 / R-4</strain>
    </source>
</reference>
<feature type="transmembrane region" description="Helical" evidence="1">
    <location>
        <begin position="43"/>
        <end position="61"/>
    </location>
</feature>
<dbReference type="Proteomes" id="UP000299011">
    <property type="component" value="Plasmid pHME132"/>
</dbReference>
<organism evidence="2 6">
    <name type="scientific">Haloferax mediterranei (strain ATCC 33500 / DSM 1411 / JCM 8866 / NBRC 14739 / NCIMB 2177 / R-4)</name>
    <name type="common">Halobacterium mediterranei</name>
    <dbReference type="NCBI Taxonomy" id="523841"/>
    <lineage>
        <taxon>Archaea</taxon>
        <taxon>Methanobacteriati</taxon>
        <taxon>Methanobacteriota</taxon>
        <taxon>Stenosarchaea group</taxon>
        <taxon>Halobacteria</taxon>
        <taxon>Halobacteriales</taxon>
        <taxon>Haloferacaceae</taxon>
        <taxon>Haloferax</taxon>
    </lineage>
</organism>
<dbReference type="GeneID" id="40158583"/>
<reference evidence="2" key="5">
    <citation type="submission" date="2014-05" db="EMBL/GenBank/DDBJ databases">
        <authorList>
            <person name="Wang L."/>
            <person name="Yang H."/>
            <person name="Xiang H."/>
        </authorList>
    </citation>
    <scope>NUCLEOTIDE SEQUENCE</scope>
    <source>
        <strain evidence="2">CGMCC 1.2087</strain>
        <plasmid evidence="2">pHM100</plasmid>
    </source>
</reference>
<proteinExistence type="predicted"/>
<dbReference type="EMBL" id="CP039142">
    <property type="protein sequence ID" value="QCQ77432.1"/>
    <property type="molecule type" value="Genomic_DNA"/>
</dbReference>
<dbReference type="Proteomes" id="UP000027075">
    <property type="component" value="Plasmid HMPLAS3"/>
</dbReference>
<evidence type="ECO:0000313" key="2">
    <source>
        <dbReference type="EMBL" id="AFK20755.1"/>
    </source>
</evidence>
<keyword evidence="1" id="KW-0472">Membrane</keyword>
<protein>
    <recommendedName>
        <fullName evidence="10">L-2-amino-thiazoline-4-carboxylic acid hydrolase</fullName>
    </recommendedName>
</protein>
<keyword evidence="1" id="KW-0812">Transmembrane</keyword>